<feature type="compositionally biased region" description="Pro residues" evidence="1">
    <location>
        <begin position="53"/>
        <end position="67"/>
    </location>
</feature>
<proteinExistence type="predicted"/>
<evidence type="ECO:0000313" key="3">
    <source>
        <dbReference type="Proteomes" id="UP000077266"/>
    </source>
</evidence>
<sequence>MDLSSSPTVNVPGPSKGVNNLLRTLRGEHFRRGLNAQRVRVAHSAAQQERGPSLPPLRPAPGPPPPRSWMQQADELAMRESFAFKRDSPAWRTYALRLAYAHLAAPPPTPSLVGLCLQTILNEGSEVYLEILPELPVHLRRHLMLETAIADPLPFPLPW</sequence>
<dbReference type="AlphaFoldDB" id="A0A165LAB0"/>
<organism evidence="2 3">
    <name type="scientific">Exidia glandulosa HHB12029</name>
    <dbReference type="NCBI Taxonomy" id="1314781"/>
    <lineage>
        <taxon>Eukaryota</taxon>
        <taxon>Fungi</taxon>
        <taxon>Dikarya</taxon>
        <taxon>Basidiomycota</taxon>
        <taxon>Agaricomycotina</taxon>
        <taxon>Agaricomycetes</taxon>
        <taxon>Auriculariales</taxon>
        <taxon>Exidiaceae</taxon>
        <taxon>Exidia</taxon>
    </lineage>
</organism>
<name>A0A165LAB0_EXIGL</name>
<evidence type="ECO:0000313" key="2">
    <source>
        <dbReference type="EMBL" id="KZV97590.1"/>
    </source>
</evidence>
<evidence type="ECO:0000256" key="1">
    <source>
        <dbReference type="SAM" id="MobiDB-lite"/>
    </source>
</evidence>
<dbReference type="InParanoid" id="A0A165LAB0"/>
<reference evidence="2 3" key="1">
    <citation type="journal article" date="2016" name="Mol. Biol. Evol.">
        <title>Comparative Genomics of Early-Diverging Mushroom-Forming Fungi Provides Insights into the Origins of Lignocellulose Decay Capabilities.</title>
        <authorList>
            <person name="Nagy L.G."/>
            <person name="Riley R."/>
            <person name="Tritt A."/>
            <person name="Adam C."/>
            <person name="Daum C."/>
            <person name="Floudas D."/>
            <person name="Sun H."/>
            <person name="Yadav J.S."/>
            <person name="Pangilinan J."/>
            <person name="Larsson K.H."/>
            <person name="Matsuura K."/>
            <person name="Barry K."/>
            <person name="Labutti K."/>
            <person name="Kuo R."/>
            <person name="Ohm R.A."/>
            <person name="Bhattacharya S.S."/>
            <person name="Shirouzu T."/>
            <person name="Yoshinaga Y."/>
            <person name="Martin F.M."/>
            <person name="Grigoriev I.V."/>
            <person name="Hibbett D.S."/>
        </authorList>
    </citation>
    <scope>NUCLEOTIDE SEQUENCE [LARGE SCALE GENOMIC DNA]</scope>
    <source>
        <strain evidence="2 3">HHB12029</strain>
    </source>
</reference>
<dbReference type="Proteomes" id="UP000077266">
    <property type="component" value="Unassembled WGS sequence"/>
</dbReference>
<protein>
    <submittedName>
        <fullName evidence="2">Uncharacterized protein</fullName>
    </submittedName>
</protein>
<accession>A0A165LAB0</accession>
<dbReference type="OrthoDB" id="3264363at2759"/>
<feature type="region of interest" description="Disordered" evidence="1">
    <location>
        <begin position="42"/>
        <end position="70"/>
    </location>
</feature>
<keyword evidence="3" id="KW-1185">Reference proteome</keyword>
<dbReference type="EMBL" id="KV425928">
    <property type="protein sequence ID" value="KZV97590.1"/>
    <property type="molecule type" value="Genomic_DNA"/>
</dbReference>
<gene>
    <name evidence="2" type="ORF">EXIGLDRAFT_730264</name>
</gene>